<feature type="non-terminal residue" evidence="2">
    <location>
        <position position="1"/>
    </location>
</feature>
<dbReference type="EMBL" id="ADNV01000033">
    <property type="protein sequence ID" value="EFG79877.1"/>
    <property type="molecule type" value="Genomic_DNA"/>
</dbReference>
<dbReference type="eggNOG" id="COG5651">
    <property type="taxonomic scope" value="Bacteria"/>
</dbReference>
<proteinExistence type="predicted"/>
<organism evidence="2 3">
    <name type="scientific">Mycobacterium parascrofulaceum ATCC BAA-614</name>
    <dbReference type="NCBI Taxonomy" id="525368"/>
    <lineage>
        <taxon>Bacteria</taxon>
        <taxon>Bacillati</taxon>
        <taxon>Actinomycetota</taxon>
        <taxon>Actinomycetes</taxon>
        <taxon>Mycobacteriales</taxon>
        <taxon>Mycobacteriaceae</taxon>
        <taxon>Mycobacterium</taxon>
        <taxon>Mycobacterium simiae complex</taxon>
    </lineage>
</organism>
<evidence type="ECO:0000259" key="1">
    <source>
        <dbReference type="Pfam" id="PF08237"/>
    </source>
</evidence>
<evidence type="ECO:0000313" key="3">
    <source>
        <dbReference type="Proteomes" id="UP000003653"/>
    </source>
</evidence>
<dbReference type="RefSeq" id="WP_007172631.1">
    <property type="nucleotide sequence ID" value="NZ_GG770625.1"/>
</dbReference>
<sequence length="101" mass="10542">ATAIQTHIGVTTYYLIPTANLPLLDPLRMIPVLGNPLADLLQPFLRPFIDFGYATGLPGPFQSISITAAGGLTPVAAQAIPESLGAVLGPPPDFPVPVDRL</sequence>
<gene>
    <name evidence="2" type="ORF">HMPREF0591_0217</name>
</gene>
<dbReference type="HOGENOM" id="CLU_2283406_0_0_11"/>
<accession>D5P223</accession>
<name>D5P223_9MYCO</name>
<dbReference type="Pfam" id="PF08237">
    <property type="entry name" value="PE-PPE"/>
    <property type="match status" value="1"/>
</dbReference>
<dbReference type="InterPro" id="IPR013228">
    <property type="entry name" value="PE-PPE_C"/>
</dbReference>
<feature type="domain" description="PE-PPE" evidence="1">
    <location>
        <begin position="5"/>
        <end position="53"/>
    </location>
</feature>
<dbReference type="AlphaFoldDB" id="D5P223"/>
<dbReference type="Proteomes" id="UP000003653">
    <property type="component" value="Unassembled WGS sequence"/>
</dbReference>
<protein>
    <recommendedName>
        <fullName evidence="1">PE-PPE domain-containing protein</fullName>
    </recommendedName>
</protein>
<keyword evidence="3" id="KW-1185">Reference proteome</keyword>
<reference evidence="2 3" key="1">
    <citation type="submission" date="2010-04" db="EMBL/GenBank/DDBJ databases">
        <authorList>
            <person name="Muzny D."/>
            <person name="Qin X."/>
            <person name="Deng J."/>
            <person name="Jiang H."/>
            <person name="Liu Y."/>
            <person name="Qu J."/>
            <person name="Song X.-Z."/>
            <person name="Zhang L."/>
            <person name="Thornton R."/>
            <person name="Coyle M."/>
            <person name="Francisco L."/>
            <person name="Jackson L."/>
            <person name="Javaid M."/>
            <person name="Korchina V."/>
            <person name="Kovar C."/>
            <person name="Mata R."/>
            <person name="Mathew T."/>
            <person name="Ngo R."/>
            <person name="Nguyen L."/>
            <person name="Nguyen N."/>
            <person name="Okwuonu G."/>
            <person name="Ongeri F."/>
            <person name="Pham C."/>
            <person name="Simmons D."/>
            <person name="Wilczek-Boney K."/>
            <person name="Hale W."/>
            <person name="Jakkamsetti A."/>
            <person name="Pham P."/>
            <person name="Ruth R."/>
            <person name="San Lucas F."/>
            <person name="Warren J."/>
            <person name="Zhang J."/>
            <person name="Zhao Z."/>
            <person name="Zhou C."/>
            <person name="Zhu D."/>
            <person name="Lee S."/>
            <person name="Bess C."/>
            <person name="Blankenburg K."/>
            <person name="Forbes L."/>
            <person name="Fu Q."/>
            <person name="Gubbala S."/>
            <person name="Hirani K."/>
            <person name="Jayaseelan J.C."/>
            <person name="Lara F."/>
            <person name="Munidasa M."/>
            <person name="Palculict T."/>
            <person name="Patil S."/>
            <person name="Pu L.-L."/>
            <person name="Saada N."/>
            <person name="Tang L."/>
            <person name="Weissenberger G."/>
            <person name="Zhu Y."/>
            <person name="Hemphill L."/>
            <person name="Shang Y."/>
            <person name="Youmans B."/>
            <person name="Ayvaz T."/>
            <person name="Ross M."/>
            <person name="Santibanez J."/>
            <person name="Aqrawi P."/>
            <person name="Gross S."/>
            <person name="Joshi V."/>
            <person name="Fowler G."/>
            <person name="Nazareth L."/>
            <person name="Reid J."/>
            <person name="Worley K."/>
            <person name="Petrosino J."/>
            <person name="Highlander S."/>
            <person name="Gibbs R."/>
        </authorList>
    </citation>
    <scope>NUCLEOTIDE SEQUENCE [LARGE SCALE GENOMIC DNA]</scope>
    <source>
        <strain evidence="2 3">ATCC BAA-614</strain>
    </source>
</reference>
<evidence type="ECO:0000313" key="2">
    <source>
        <dbReference type="EMBL" id="EFG79877.1"/>
    </source>
</evidence>
<comment type="caution">
    <text evidence="2">The sequence shown here is derived from an EMBL/GenBank/DDBJ whole genome shotgun (WGS) entry which is preliminary data.</text>
</comment>